<dbReference type="EMBL" id="AP013548">
    <property type="protein sequence ID" value="BAQ94431.1"/>
    <property type="molecule type" value="Genomic_DNA"/>
</dbReference>
<dbReference type="GO" id="GO:0000287">
    <property type="term" value="F:magnesium ion binding"/>
    <property type="evidence" value="ECO:0007669"/>
    <property type="project" value="InterPro"/>
</dbReference>
<dbReference type="Pfam" id="PF05866">
    <property type="entry name" value="RusA"/>
    <property type="match status" value="1"/>
</dbReference>
<sequence>MPLTCADFEFHVGLKPKARPRHVSGGPSYMPADYKKWIKEMRAQMAEHWTEPPLPRVNVLWCKFYGPARSDLDNLLGAVMDAGNGLIWRDDRVSIIARVEAEWEKAPPADSKILMKVFHEMSAL</sequence>
<proteinExistence type="predicted"/>
<protein>
    <submittedName>
        <fullName evidence="1">Unnamed protein product</fullName>
    </submittedName>
</protein>
<dbReference type="InterPro" id="IPR008822">
    <property type="entry name" value="Endonuclease_RusA-like"/>
</dbReference>
<accession>A0A6S4P7W6</accession>
<dbReference type="GO" id="GO:0006281">
    <property type="term" value="P:DNA repair"/>
    <property type="evidence" value="ECO:0007669"/>
    <property type="project" value="InterPro"/>
</dbReference>
<evidence type="ECO:0000313" key="2">
    <source>
        <dbReference type="Proteomes" id="UP000504725"/>
    </source>
</evidence>
<reference evidence="1 2" key="1">
    <citation type="journal article" date="2013" name="PLoS Genet.">
        <title>Expanding the Marine Virosphere Using Metagenomics.</title>
        <authorList>
            <person name="Mizuno C.M."/>
            <person name="Rodriguez-Valera F."/>
            <person name="Kimes N.E."/>
            <person name="Ghai R."/>
        </authorList>
    </citation>
    <scope>NUCLEOTIDE SEQUENCE [LARGE SCALE GENOMIC DNA]</scope>
    <source>
        <strain evidence="1">UvMED-CGR-U-MedDCM-OCT-S38-C3</strain>
    </source>
</reference>
<evidence type="ECO:0000313" key="1">
    <source>
        <dbReference type="EMBL" id="BAQ94431.1"/>
    </source>
</evidence>
<dbReference type="Proteomes" id="UP000504725">
    <property type="component" value="Segment"/>
</dbReference>
<keyword evidence="2" id="KW-1185">Reference proteome</keyword>
<dbReference type="RefSeq" id="YP_009777928.1">
    <property type="nucleotide sequence ID" value="NC_047707.1"/>
</dbReference>
<dbReference type="GO" id="GO:0006310">
    <property type="term" value="P:DNA recombination"/>
    <property type="evidence" value="ECO:0007669"/>
    <property type="project" value="InterPro"/>
</dbReference>
<dbReference type="KEGG" id="vg:55412199"/>
<dbReference type="InterPro" id="IPR036614">
    <property type="entry name" value="RusA-like_sf"/>
</dbReference>
<organism evidence="1 2">
    <name type="scientific">uncultured phage_MedDCM-OCT-S38-C3</name>
    <dbReference type="NCBI Taxonomy" id="2740803"/>
    <lineage>
        <taxon>Viruses</taxon>
        <taxon>Duplodnaviria</taxon>
        <taxon>Heunggongvirae</taxon>
        <taxon>Uroviricota</taxon>
        <taxon>Caudoviricetes</taxon>
        <taxon>Autographivirales</taxon>
        <taxon>Stopalavirus</taxon>
        <taxon>Stopalavirus S38C3</taxon>
    </lineage>
</organism>
<dbReference type="SUPFAM" id="SSF103084">
    <property type="entry name" value="Holliday junction resolvase RusA"/>
    <property type="match status" value="1"/>
</dbReference>
<dbReference type="GeneID" id="55412199"/>
<dbReference type="Gene3D" id="3.30.1330.70">
    <property type="entry name" value="Holliday junction resolvase RusA"/>
    <property type="match status" value="1"/>
</dbReference>
<name>A0A6S4P7W6_9CAUD</name>